<dbReference type="GO" id="GO:0006974">
    <property type="term" value="P:DNA damage response"/>
    <property type="evidence" value="ECO:0007669"/>
    <property type="project" value="TreeGrafter"/>
</dbReference>
<feature type="non-terminal residue" evidence="2">
    <location>
        <position position="142"/>
    </location>
</feature>
<dbReference type="InterPro" id="IPR013087">
    <property type="entry name" value="Znf_C2H2_type"/>
</dbReference>
<dbReference type="InterPro" id="IPR037321">
    <property type="entry name" value="KIN17-like"/>
</dbReference>
<protein>
    <recommendedName>
        <fullName evidence="1">C2H2-type domain-containing protein</fullName>
    </recommendedName>
</protein>
<dbReference type="PROSITE" id="PS00028">
    <property type="entry name" value="ZINC_FINGER_C2H2_1"/>
    <property type="match status" value="1"/>
</dbReference>
<dbReference type="InterPro" id="IPR036236">
    <property type="entry name" value="Znf_C2H2_sf"/>
</dbReference>
<dbReference type="Proteomes" id="UP000836788">
    <property type="component" value="Chromosome 5"/>
</dbReference>
<dbReference type="Gene3D" id="1.10.10.2030">
    <property type="entry name" value="DNA/RNA-binding protein Kin17, conserved domain"/>
    <property type="match status" value="1"/>
</dbReference>
<dbReference type="AlphaFoldDB" id="A0A8J9XBE6"/>
<dbReference type="Pfam" id="PF25095">
    <property type="entry name" value="C2H2-zf_KIN17"/>
    <property type="match status" value="1"/>
</dbReference>
<dbReference type="Pfam" id="PF10357">
    <property type="entry name" value="WH_KIN17"/>
    <property type="match status" value="1"/>
</dbReference>
<reference evidence="2" key="1">
    <citation type="submission" date="2022-02" db="EMBL/GenBank/DDBJ databases">
        <authorList>
            <person name="Giguere J D."/>
        </authorList>
    </citation>
    <scope>NUCLEOTIDE SEQUENCE</scope>
    <source>
        <strain evidence="2">CCAP 1055/1</strain>
    </source>
</reference>
<proteinExistence type="predicted"/>
<feature type="domain" description="C2H2-type" evidence="1">
    <location>
        <begin position="28"/>
        <end position="50"/>
    </location>
</feature>
<dbReference type="InterPro" id="IPR019447">
    <property type="entry name" value="DNA/RNA-bd_Kin17_WH-like_dom"/>
</dbReference>
<dbReference type="GO" id="GO:0003690">
    <property type="term" value="F:double-stranded DNA binding"/>
    <property type="evidence" value="ECO:0007669"/>
    <property type="project" value="TreeGrafter"/>
</dbReference>
<gene>
    <name evidence="2" type="ORF">PTTT1_LOCUS45059</name>
</gene>
<dbReference type="SUPFAM" id="SSF57667">
    <property type="entry name" value="beta-beta-alpha zinc fingers"/>
    <property type="match status" value="1"/>
</dbReference>
<dbReference type="GO" id="GO:0005634">
    <property type="term" value="C:nucleus"/>
    <property type="evidence" value="ECO:0007669"/>
    <property type="project" value="TreeGrafter"/>
</dbReference>
<sequence>MPQAEKGSLKDLGKRIKAKGLQKLKFYCQMCEKQCRDANGFKCHLTSESHLRQMQIFSANAAGIMDQYSREFCKLYVDTLRMRHTTNRTNANQVYQQVIHDKQHVHMNATVWATLTDFVQYLGRTGQCVVEDTERGWYVTYI</sequence>
<dbReference type="SMART" id="SM01253">
    <property type="entry name" value="Kin17_mid"/>
    <property type="match status" value="1"/>
</dbReference>
<evidence type="ECO:0000259" key="1">
    <source>
        <dbReference type="PROSITE" id="PS00028"/>
    </source>
</evidence>
<name>A0A8J9XBE6_PHATR</name>
<dbReference type="PANTHER" id="PTHR12805:SF0">
    <property type="entry name" value="DNA_RNA-BINDING PROTEIN KIN17"/>
    <property type="match status" value="1"/>
</dbReference>
<evidence type="ECO:0000313" key="2">
    <source>
        <dbReference type="EMBL" id="CAG9290520.1"/>
    </source>
</evidence>
<accession>A0A8J9XBE6</accession>
<dbReference type="InterPro" id="IPR038254">
    <property type="entry name" value="KIN17_WH-like_sf"/>
</dbReference>
<dbReference type="GO" id="GO:0006260">
    <property type="term" value="P:DNA replication"/>
    <property type="evidence" value="ECO:0007669"/>
    <property type="project" value="TreeGrafter"/>
</dbReference>
<dbReference type="PANTHER" id="PTHR12805">
    <property type="entry name" value="KIN17 KIN, ANTIGENIC DETERMINANT OF RECA PROTEIN HOMOLOG"/>
    <property type="match status" value="1"/>
</dbReference>
<dbReference type="InterPro" id="IPR056767">
    <property type="entry name" value="C2H2-Znf_KIN17"/>
</dbReference>
<dbReference type="EMBL" id="OU594946">
    <property type="protein sequence ID" value="CAG9290520.1"/>
    <property type="molecule type" value="Genomic_DNA"/>
</dbReference>
<organism evidence="2">
    <name type="scientific">Phaeodactylum tricornutum</name>
    <name type="common">Diatom</name>
    <dbReference type="NCBI Taxonomy" id="2850"/>
    <lineage>
        <taxon>Eukaryota</taxon>
        <taxon>Sar</taxon>
        <taxon>Stramenopiles</taxon>
        <taxon>Ochrophyta</taxon>
        <taxon>Bacillariophyta</taxon>
        <taxon>Bacillariophyceae</taxon>
        <taxon>Bacillariophycidae</taxon>
        <taxon>Naviculales</taxon>
        <taxon>Phaeodactylaceae</taxon>
        <taxon>Phaeodactylum</taxon>
    </lineage>
</organism>